<name>A0A077MCN8_9MICO</name>
<sequence>MRRLIEDRELIAVRRGERNVLSVPADFVDGAGPVPALKGTFSVLADGGFSDEEIIDWLYAADPSWPGGATTAMGSIQAGFKTEVRRRAMEEL</sequence>
<comment type="caution">
    <text evidence="2">The sequence shown here is derived from an EMBL/GenBank/DDBJ whole genome shotgun (WGS) entry which is preliminary data.</text>
</comment>
<keyword evidence="3" id="KW-1185">Reference proteome</keyword>
<proteinExistence type="predicted"/>
<dbReference type="STRING" id="1193518.BN13_980013"/>
<dbReference type="EMBL" id="CAJC01000214">
    <property type="protein sequence ID" value="CCI55076.1"/>
    <property type="molecule type" value="Genomic_DNA"/>
</dbReference>
<gene>
    <name evidence="2" type="ORF">BN13_980013</name>
</gene>
<evidence type="ECO:0000313" key="3">
    <source>
        <dbReference type="Proteomes" id="UP000035720"/>
    </source>
</evidence>
<protein>
    <submittedName>
        <fullName evidence="2">Putative transcriptional regulatory protein</fullName>
    </submittedName>
</protein>
<evidence type="ECO:0000259" key="1">
    <source>
        <dbReference type="Pfam" id="PF18367"/>
    </source>
</evidence>
<feature type="domain" description="Rv2175c C-terminal" evidence="1">
    <location>
        <begin position="34"/>
        <end position="88"/>
    </location>
</feature>
<dbReference type="Proteomes" id="UP000035720">
    <property type="component" value="Unassembled WGS sequence"/>
</dbReference>
<evidence type="ECO:0000313" key="2">
    <source>
        <dbReference type="EMBL" id="CCI55076.1"/>
    </source>
</evidence>
<dbReference type="AlphaFoldDB" id="A0A077MCN8"/>
<organism evidence="2 3">
    <name type="scientific">Nostocoides jenkinsii Ben 74</name>
    <dbReference type="NCBI Taxonomy" id="1193518"/>
    <lineage>
        <taxon>Bacteria</taxon>
        <taxon>Bacillati</taxon>
        <taxon>Actinomycetota</taxon>
        <taxon>Actinomycetes</taxon>
        <taxon>Micrococcales</taxon>
        <taxon>Intrasporangiaceae</taxon>
        <taxon>Nostocoides</taxon>
    </lineage>
</organism>
<reference evidence="2 3" key="1">
    <citation type="journal article" date="2013" name="ISME J.">
        <title>A metabolic model for members of the genus Tetrasphaera involved in enhanced biological phosphorus removal.</title>
        <authorList>
            <person name="Kristiansen R."/>
            <person name="Nguyen H.T.T."/>
            <person name="Saunders A.M."/>
            <person name="Nielsen J.L."/>
            <person name="Wimmer R."/>
            <person name="Le V.Q."/>
            <person name="McIlroy S.J."/>
            <person name="Petrovski S."/>
            <person name="Seviour R.J."/>
            <person name="Calteau A."/>
            <person name="Nielsen K.L."/>
            <person name="Nielsen P.H."/>
        </authorList>
    </citation>
    <scope>NUCLEOTIDE SEQUENCE [LARGE SCALE GENOMIC DNA]</scope>
    <source>
        <strain evidence="2 3">Ben 74</strain>
    </source>
</reference>
<dbReference type="Pfam" id="PF18367">
    <property type="entry name" value="Rv2175c_C"/>
    <property type="match status" value="1"/>
</dbReference>
<dbReference type="InterPro" id="IPR041098">
    <property type="entry name" value="Rv2175c_C"/>
</dbReference>
<accession>A0A077MCN8</accession>